<dbReference type="AlphaFoldDB" id="A0A3B4HBB1"/>
<reference evidence="1" key="1">
    <citation type="submission" date="2023-09" db="UniProtKB">
        <authorList>
            <consortium name="Ensembl"/>
        </authorList>
    </citation>
    <scope>IDENTIFICATION</scope>
</reference>
<sequence length="77" mass="8265">MSSCSELVQWPMSVCADSMYSRHEAEFCPAASGPNGQRSGLVPKRSQTPLSSSSIFCCLAVKSVLSSRSKTNCIFIS</sequence>
<dbReference type="Ensembl" id="ENSPNYT00000031727.1">
    <property type="protein sequence ID" value="ENSPNYP00000030978.1"/>
    <property type="gene ID" value="ENSPNYG00000023348.1"/>
</dbReference>
<accession>A0A3B4HBB1</accession>
<protein>
    <submittedName>
        <fullName evidence="1">Uncharacterized protein</fullName>
    </submittedName>
</protein>
<name>A0A3B4HBB1_9CICH</name>
<organism evidence="1">
    <name type="scientific">Pundamilia nyererei</name>
    <dbReference type="NCBI Taxonomy" id="303518"/>
    <lineage>
        <taxon>Eukaryota</taxon>
        <taxon>Metazoa</taxon>
        <taxon>Chordata</taxon>
        <taxon>Craniata</taxon>
        <taxon>Vertebrata</taxon>
        <taxon>Euteleostomi</taxon>
        <taxon>Actinopterygii</taxon>
        <taxon>Neopterygii</taxon>
        <taxon>Teleostei</taxon>
        <taxon>Neoteleostei</taxon>
        <taxon>Acanthomorphata</taxon>
        <taxon>Ovalentaria</taxon>
        <taxon>Cichlomorphae</taxon>
        <taxon>Cichliformes</taxon>
        <taxon>Cichlidae</taxon>
        <taxon>African cichlids</taxon>
        <taxon>Pseudocrenilabrinae</taxon>
        <taxon>Haplochromini</taxon>
        <taxon>Pundamilia</taxon>
    </lineage>
</organism>
<evidence type="ECO:0000313" key="1">
    <source>
        <dbReference type="Ensembl" id="ENSPNYP00000030978.1"/>
    </source>
</evidence>
<proteinExistence type="predicted"/>